<dbReference type="EMBL" id="CP020477">
    <property type="protein sequence ID" value="ARM76523.1"/>
    <property type="molecule type" value="Genomic_DNA"/>
</dbReference>
<sequence length="125" mass="14366">MVMLYIDNSKSKSGKHAIRSLLFEIKDSKVIEVKSGGRQVKPIYNIGDAKVIDVDKGLFIYLRFIKNIYNRINGKILVIKDNNIVLELNYRKLKIKRVNGDGSFYEKVKVVLDSLKIPVKKVNLK</sequence>
<protein>
    <submittedName>
        <fullName evidence="1">Uncharacterized protein</fullName>
    </submittedName>
</protein>
<accession>A0A1W6K1V8</accession>
<evidence type="ECO:0000313" key="2">
    <source>
        <dbReference type="Proteomes" id="UP000193404"/>
    </source>
</evidence>
<dbReference type="AlphaFoldDB" id="A0A1W6K1V8"/>
<gene>
    <name evidence="1" type="ORF">B6F84_11175</name>
</gene>
<reference evidence="1 2" key="1">
    <citation type="submission" date="2017-03" db="EMBL/GenBank/DDBJ databases">
        <title>Sulfur activation and transportation mechanism of thermophilic Archaea Acidianus manzaensis YN-25.</title>
        <authorList>
            <person name="Ma Y."/>
            <person name="Yang Y."/>
            <person name="Xia J."/>
        </authorList>
    </citation>
    <scope>NUCLEOTIDE SEQUENCE [LARGE SCALE GENOMIC DNA]</scope>
    <source>
        <strain evidence="1 2">YN-25</strain>
    </source>
</reference>
<dbReference type="OrthoDB" id="33530at2157"/>
<organism evidence="1 2">
    <name type="scientific">Acidianus manzaensis</name>
    <dbReference type="NCBI Taxonomy" id="282676"/>
    <lineage>
        <taxon>Archaea</taxon>
        <taxon>Thermoproteota</taxon>
        <taxon>Thermoprotei</taxon>
        <taxon>Sulfolobales</taxon>
        <taxon>Sulfolobaceae</taxon>
        <taxon>Acidianus</taxon>
    </lineage>
</organism>
<dbReference type="Proteomes" id="UP000193404">
    <property type="component" value="Chromosome"/>
</dbReference>
<evidence type="ECO:0000313" key="1">
    <source>
        <dbReference type="EMBL" id="ARM76523.1"/>
    </source>
</evidence>
<dbReference type="STRING" id="282676.B6F84_11175"/>
<keyword evidence="2" id="KW-1185">Reference proteome</keyword>
<proteinExistence type="predicted"/>
<dbReference type="KEGG" id="aman:B6F84_11175"/>
<name>A0A1W6K1V8_9CREN</name>